<keyword evidence="5" id="KW-0732">Signal</keyword>
<dbReference type="Proteomes" id="UP001591681">
    <property type="component" value="Unassembled WGS sequence"/>
</dbReference>
<evidence type="ECO:0000256" key="8">
    <source>
        <dbReference type="ARBA" id="ARBA00023136"/>
    </source>
</evidence>
<dbReference type="PROSITE" id="PS50050">
    <property type="entry name" value="TNFR_NGFR_2"/>
    <property type="match status" value="1"/>
</dbReference>
<evidence type="ECO:0000256" key="13">
    <source>
        <dbReference type="SAM" id="Phobius"/>
    </source>
</evidence>
<dbReference type="SUPFAM" id="SSF57586">
    <property type="entry name" value="TNF receptor-like"/>
    <property type="match status" value="3"/>
</dbReference>
<keyword evidence="8 13" id="KW-0472">Membrane</keyword>
<dbReference type="Pfam" id="PF00020">
    <property type="entry name" value="TNFR_c6"/>
    <property type="match status" value="3"/>
</dbReference>
<feature type="domain" description="TNFR-Cys" evidence="14">
    <location>
        <begin position="82"/>
        <end position="124"/>
    </location>
</feature>
<proteinExistence type="predicted"/>
<evidence type="ECO:0000259" key="14">
    <source>
        <dbReference type="PROSITE" id="PS50050"/>
    </source>
</evidence>
<keyword evidence="6" id="KW-0677">Repeat</keyword>
<accession>A0ABD1KVU7</accession>
<comment type="subcellular location">
    <subcellularLocation>
        <location evidence="1">Membrane</location>
        <topology evidence="1">Single-pass type I membrane protein</topology>
    </subcellularLocation>
</comment>
<evidence type="ECO:0000256" key="6">
    <source>
        <dbReference type="ARBA" id="ARBA00022737"/>
    </source>
</evidence>
<name>A0ABD1KVU7_9TELE</name>
<dbReference type="FunFam" id="2.10.50.10:FF:000009">
    <property type="entry name" value="Tumor necrosis factor receptor superfamily member 14"/>
    <property type="match status" value="1"/>
</dbReference>
<keyword evidence="4 13" id="KW-0812">Transmembrane</keyword>
<dbReference type="AlphaFoldDB" id="A0ABD1KVU7"/>
<evidence type="ECO:0000256" key="5">
    <source>
        <dbReference type="ARBA" id="ARBA00022729"/>
    </source>
</evidence>
<evidence type="ECO:0000256" key="9">
    <source>
        <dbReference type="ARBA" id="ARBA00023157"/>
    </source>
</evidence>
<dbReference type="InterPro" id="IPR001368">
    <property type="entry name" value="TNFR/NGFR_Cys_rich_reg"/>
</dbReference>
<dbReference type="PANTHER" id="PTHR46838">
    <property type="entry name" value="TUMOR NECROSIS FACTOR RECEPTOR SUPERFAMILY MEMBER 14"/>
    <property type="match status" value="1"/>
</dbReference>
<reference evidence="15 16" key="1">
    <citation type="submission" date="2024-09" db="EMBL/GenBank/DDBJ databases">
        <title>A chromosome-level genome assembly of Gray's grenadier anchovy, Coilia grayii.</title>
        <authorList>
            <person name="Fu Z."/>
        </authorList>
    </citation>
    <scope>NUCLEOTIDE SEQUENCE [LARGE SCALE GENOMIC DNA]</scope>
    <source>
        <strain evidence="15">G4</strain>
        <tissue evidence="15">Muscle</tissue>
    </source>
</reference>
<evidence type="ECO:0000256" key="10">
    <source>
        <dbReference type="ARBA" id="ARBA00023170"/>
    </source>
</evidence>
<evidence type="ECO:0000256" key="4">
    <source>
        <dbReference type="ARBA" id="ARBA00022692"/>
    </source>
</evidence>
<dbReference type="EMBL" id="JBHFQA010000001">
    <property type="protein sequence ID" value="KAL2103277.1"/>
    <property type="molecule type" value="Genomic_DNA"/>
</dbReference>
<evidence type="ECO:0000256" key="7">
    <source>
        <dbReference type="ARBA" id="ARBA00022989"/>
    </source>
</evidence>
<feature type="transmembrane region" description="Helical" evidence="13">
    <location>
        <begin position="12"/>
        <end position="36"/>
    </location>
</feature>
<keyword evidence="11" id="KW-0325">Glycoprotein</keyword>
<organism evidence="15 16">
    <name type="scientific">Coilia grayii</name>
    <name type="common">Gray's grenadier anchovy</name>
    <dbReference type="NCBI Taxonomy" id="363190"/>
    <lineage>
        <taxon>Eukaryota</taxon>
        <taxon>Metazoa</taxon>
        <taxon>Chordata</taxon>
        <taxon>Craniata</taxon>
        <taxon>Vertebrata</taxon>
        <taxon>Euteleostomi</taxon>
        <taxon>Actinopterygii</taxon>
        <taxon>Neopterygii</taxon>
        <taxon>Teleostei</taxon>
        <taxon>Clupei</taxon>
        <taxon>Clupeiformes</taxon>
        <taxon>Clupeoidei</taxon>
        <taxon>Engraulidae</taxon>
        <taxon>Coilinae</taxon>
        <taxon>Coilia</taxon>
    </lineage>
</organism>
<evidence type="ECO:0000256" key="2">
    <source>
        <dbReference type="ARBA" id="ARBA00022553"/>
    </source>
</evidence>
<dbReference type="PANTHER" id="PTHR46838:SF1">
    <property type="entry name" value="TUMOR NECROSIS FACTOR RECEPTOR SUPERFAMILY MEMBER 14"/>
    <property type="match status" value="1"/>
</dbReference>
<dbReference type="PRINTS" id="PR01680">
    <property type="entry name" value="TNFACTORR6"/>
</dbReference>
<dbReference type="CDD" id="cd13405">
    <property type="entry name" value="TNFRSF14_teleost"/>
    <property type="match status" value="1"/>
</dbReference>
<protein>
    <recommendedName>
        <fullName evidence="14">TNFR-Cys domain-containing protein</fullName>
    </recommendedName>
</protein>
<dbReference type="GO" id="GO:0005886">
    <property type="term" value="C:plasma membrane"/>
    <property type="evidence" value="ECO:0007669"/>
    <property type="project" value="UniProtKB-ARBA"/>
</dbReference>
<gene>
    <name evidence="15" type="ORF">ACEWY4_000145</name>
</gene>
<sequence>MASQTILELPLALILPTLLILLKMFLAMLIMLVLSLPAPCGICLSQCSPAEYEVMGGCCPMCSPGYHVHRHCTEFTSTTCAPCPASTYTDTYNGLESCRRCTVCDPNVGLRIKRNCSSSSDTLCELLEGHYCTDPIKDGCRGAVEHTKCLPGQYIKQKGTSSSDTVCSDCDSKTYSDGSFASCRPHTQCKLGYDVTKEGTSSSDTECQMISVAVATAVVIAVVIAVCVLAILVVTAVAVTVKRIPLAETYGTIMKRNEKDPKCEQGEEIPLDQDEKT</sequence>
<feature type="disulfide bond" evidence="12">
    <location>
        <begin position="83"/>
        <end position="98"/>
    </location>
</feature>
<keyword evidence="10" id="KW-0675">Receptor</keyword>
<keyword evidence="9 12" id="KW-1015">Disulfide bond</keyword>
<dbReference type="InterPro" id="IPR008063">
    <property type="entry name" value="Fas_rcpt"/>
</dbReference>
<dbReference type="SMART" id="SM00208">
    <property type="entry name" value="TNFR"/>
    <property type="match status" value="4"/>
</dbReference>
<keyword evidence="7 13" id="KW-1133">Transmembrane helix</keyword>
<evidence type="ECO:0000256" key="12">
    <source>
        <dbReference type="PROSITE-ProRule" id="PRU00206"/>
    </source>
</evidence>
<comment type="caution">
    <text evidence="15">The sequence shown here is derived from an EMBL/GenBank/DDBJ whole genome shotgun (WGS) entry which is preliminary data.</text>
</comment>
<evidence type="ECO:0000313" key="15">
    <source>
        <dbReference type="EMBL" id="KAL2103277.1"/>
    </source>
</evidence>
<evidence type="ECO:0000256" key="3">
    <source>
        <dbReference type="ARBA" id="ARBA00022581"/>
    </source>
</evidence>
<evidence type="ECO:0000313" key="16">
    <source>
        <dbReference type="Proteomes" id="UP001591681"/>
    </source>
</evidence>
<keyword evidence="2" id="KW-0597">Phosphoprotein</keyword>
<feature type="repeat" description="TNFR-Cys" evidence="12">
    <location>
        <begin position="82"/>
        <end position="124"/>
    </location>
</feature>
<evidence type="ECO:0000256" key="11">
    <source>
        <dbReference type="ARBA" id="ARBA00023180"/>
    </source>
</evidence>
<dbReference type="FunFam" id="2.10.50.10:FF:000065">
    <property type="entry name" value="TNF receptor superfamily member 14"/>
    <property type="match status" value="1"/>
</dbReference>
<dbReference type="Gene3D" id="2.10.50.10">
    <property type="entry name" value="Tumor Necrosis Factor Receptor, subunit A, domain 2"/>
    <property type="match status" value="4"/>
</dbReference>
<dbReference type="FunFam" id="2.10.50.10:FF:000007">
    <property type="entry name" value="TNF receptor superfamily member 14"/>
    <property type="match status" value="1"/>
</dbReference>
<feature type="transmembrane region" description="Helical" evidence="13">
    <location>
        <begin position="210"/>
        <end position="239"/>
    </location>
</feature>
<evidence type="ECO:0000256" key="1">
    <source>
        <dbReference type="ARBA" id="ARBA00004479"/>
    </source>
</evidence>
<keyword evidence="3" id="KW-0945">Host-virus interaction</keyword>
<keyword evidence="16" id="KW-1185">Reference proteome</keyword>
<dbReference type="PROSITE" id="PS00652">
    <property type="entry name" value="TNFR_NGFR_1"/>
    <property type="match status" value="2"/>
</dbReference>
<comment type="caution">
    <text evidence="12">Lacks conserved residue(s) required for the propagation of feature annotation.</text>
</comment>